<dbReference type="PANTHER" id="PTHR31044:SF147">
    <property type="entry name" value="CARBOHYDRATE-BINDING X8 DOMAIN PROTEIN"/>
    <property type="match status" value="1"/>
</dbReference>
<dbReference type="InterPro" id="IPR044788">
    <property type="entry name" value="X8_dom_prot"/>
</dbReference>
<evidence type="ECO:0000256" key="1">
    <source>
        <dbReference type="ARBA" id="ARBA00022729"/>
    </source>
</evidence>
<reference evidence="3 4" key="1">
    <citation type="submission" date="2024-02" db="EMBL/GenBank/DDBJ databases">
        <authorList>
            <person name="Vignale AGUSTIN F."/>
            <person name="Sosa J E."/>
            <person name="Modenutti C."/>
        </authorList>
    </citation>
    <scope>NUCLEOTIDE SEQUENCE [LARGE SCALE GENOMIC DNA]</scope>
</reference>
<keyword evidence="1" id="KW-0732">Signal</keyword>
<comment type="caution">
    <text evidence="3">The sequence shown here is derived from an EMBL/GenBank/DDBJ whole genome shotgun (WGS) entry which is preliminary data.</text>
</comment>
<dbReference type="Proteomes" id="UP001642360">
    <property type="component" value="Unassembled WGS sequence"/>
</dbReference>
<accession>A0ABC8UJK1</accession>
<sequence length="93" mass="10233">MFQPAVKVLGAEESKKWCVSKLAVPHDAMQKFIDDNCKKLDCTAIKPGGGCYKPDNLYNHGSYVLNQYYRAYGVCPSDIGTLAITNPTSGSWL</sequence>
<dbReference type="AlphaFoldDB" id="A0ABC8UJK1"/>
<dbReference type="EMBL" id="CAUOFW020007947">
    <property type="protein sequence ID" value="CAK9181185.1"/>
    <property type="molecule type" value="Genomic_DNA"/>
</dbReference>
<dbReference type="SMART" id="SM00768">
    <property type="entry name" value="X8"/>
    <property type="match status" value="1"/>
</dbReference>
<dbReference type="Pfam" id="PF07983">
    <property type="entry name" value="X8"/>
    <property type="match status" value="1"/>
</dbReference>
<gene>
    <name evidence="3" type="ORF">ILEXP_LOCUS51232</name>
</gene>
<evidence type="ECO:0000259" key="2">
    <source>
        <dbReference type="SMART" id="SM00768"/>
    </source>
</evidence>
<evidence type="ECO:0000313" key="3">
    <source>
        <dbReference type="EMBL" id="CAK9181185.1"/>
    </source>
</evidence>
<protein>
    <recommendedName>
        <fullName evidence="2">X8 domain-containing protein</fullName>
    </recommendedName>
</protein>
<dbReference type="Gene3D" id="1.20.58.1040">
    <property type="match status" value="1"/>
</dbReference>
<organism evidence="3 4">
    <name type="scientific">Ilex paraguariensis</name>
    <name type="common">yerba mate</name>
    <dbReference type="NCBI Taxonomy" id="185542"/>
    <lineage>
        <taxon>Eukaryota</taxon>
        <taxon>Viridiplantae</taxon>
        <taxon>Streptophyta</taxon>
        <taxon>Embryophyta</taxon>
        <taxon>Tracheophyta</taxon>
        <taxon>Spermatophyta</taxon>
        <taxon>Magnoliopsida</taxon>
        <taxon>eudicotyledons</taxon>
        <taxon>Gunneridae</taxon>
        <taxon>Pentapetalae</taxon>
        <taxon>asterids</taxon>
        <taxon>campanulids</taxon>
        <taxon>Aquifoliales</taxon>
        <taxon>Aquifoliaceae</taxon>
        <taxon>Ilex</taxon>
    </lineage>
</organism>
<keyword evidence="4" id="KW-1185">Reference proteome</keyword>
<proteinExistence type="predicted"/>
<dbReference type="GO" id="GO:0009506">
    <property type="term" value="C:plasmodesma"/>
    <property type="evidence" value="ECO:0007669"/>
    <property type="project" value="UniProtKB-ARBA"/>
</dbReference>
<dbReference type="PANTHER" id="PTHR31044">
    <property type="entry name" value="BETA-1,3 GLUCANASE"/>
    <property type="match status" value="1"/>
</dbReference>
<feature type="domain" description="X8" evidence="2">
    <location>
        <begin position="16"/>
        <end position="91"/>
    </location>
</feature>
<name>A0ABC8UJK1_9AQUA</name>
<dbReference type="InterPro" id="IPR012946">
    <property type="entry name" value="X8"/>
</dbReference>
<evidence type="ECO:0000313" key="4">
    <source>
        <dbReference type="Proteomes" id="UP001642360"/>
    </source>
</evidence>